<evidence type="ECO:0000313" key="2">
    <source>
        <dbReference type="EMBL" id="WDZ83316.1"/>
    </source>
</evidence>
<dbReference type="Proteomes" id="UP001219605">
    <property type="component" value="Chromosome"/>
</dbReference>
<organism evidence="2 3">
    <name type="scientific">Micromonospora cathayae</name>
    <dbReference type="NCBI Taxonomy" id="3028804"/>
    <lineage>
        <taxon>Bacteria</taxon>
        <taxon>Bacillati</taxon>
        <taxon>Actinomycetota</taxon>
        <taxon>Actinomycetes</taxon>
        <taxon>Micromonosporales</taxon>
        <taxon>Micromonosporaceae</taxon>
        <taxon>Micromonospora</taxon>
    </lineage>
</organism>
<dbReference type="EMBL" id="CP118615">
    <property type="protein sequence ID" value="WDZ83316.1"/>
    <property type="molecule type" value="Genomic_DNA"/>
</dbReference>
<accession>A0ABY7ZK28</accession>
<name>A0ABY7ZK28_9ACTN</name>
<gene>
    <name evidence="2" type="ORF">PVK37_23030</name>
</gene>
<evidence type="ECO:0000259" key="1">
    <source>
        <dbReference type="Pfam" id="PF02627"/>
    </source>
</evidence>
<dbReference type="InterPro" id="IPR003779">
    <property type="entry name" value="CMD-like"/>
</dbReference>
<dbReference type="Pfam" id="PF02627">
    <property type="entry name" value="CMD"/>
    <property type="match status" value="1"/>
</dbReference>
<dbReference type="InterPro" id="IPR029032">
    <property type="entry name" value="AhpD-like"/>
</dbReference>
<dbReference type="Gene3D" id="1.20.1290.10">
    <property type="entry name" value="AhpD-like"/>
    <property type="match status" value="2"/>
</dbReference>
<feature type="domain" description="Carboxymuconolactone decarboxylase-like" evidence="1">
    <location>
        <begin position="57"/>
        <end position="137"/>
    </location>
</feature>
<evidence type="ECO:0000313" key="3">
    <source>
        <dbReference type="Proteomes" id="UP001219605"/>
    </source>
</evidence>
<reference evidence="2 3" key="1">
    <citation type="submission" date="2023-02" db="EMBL/GenBank/DDBJ databases">
        <authorList>
            <person name="Mo P."/>
        </authorList>
    </citation>
    <scope>NUCLEOTIDE SEQUENCE [LARGE SCALE GENOMIC DNA]</scope>
    <source>
        <strain evidence="2 3">HUAS 3</strain>
    </source>
</reference>
<protein>
    <submittedName>
        <fullName evidence="2">Carboxymuconolactone decarboxylase family protein</fullName>
    </submittedName>
</protein>
<dbReference type="RefSeq" id="WP_275029778.1">
    <property type="nucleotide sequence ID" value="NZ_CP118615.1"/>
</dbReference>
<proteinExistence type="predicted"/>
<sequence length="366" mass="39157">MLASRVVSSVVQRQVKYVTPVPPADAGGVVADVYAQAAEEMRLVTPPLLLHSPAPEALAAYWMLMREPLMTGGAVDRMAKEAVAAAVSVSTICPYCVDMHSAGMYADADADDAEAIVADRVENVADPRIRALAGWARNAHLPDAPVDLTLTAAERAELVGVVVSFHYLTRMVNVFLSSFLVPPRLTPAARRRVKHGIGRLLGRTLRESHPAGRSVSLLPPAELPADAGWAVGNEAVAQATARAYAALEAAGERALSPEVRAVVRRRLGRWRGEETGLSRQWCEDLVDHLSEPDRAAGRLALLTAFASYQVDEEVVAEFRRHHPGDRQLVEAVGWASLVAARQVGALHLPTDPRPAATPPAPHPAGG</sequence>
<dbReference type="SUPFAM" id="SSF69118">
    <property type="entry name" value="AhpD-like"/>
    <property type="match status" value="2"/>
</dbReference>
<keyword evidence="3" id="KW-1185">Reference proteome</keyword>